<keyword evidence="1" id="KW-0472">Membrane</keyword>
<feature type="transmembrane region" description="Helical" evidence="1">
    <location>
        <begin position="161"/>
        <end position="177"/>
    </location>
</feature>
<reference evidence="3 4" key="1">
    <citation type="submission" date="2018-02" db="EMBL/GenBank/DDBJ databases">
        <title>Genomic Reconstructions from Amazon Rainforest and Pasture Soil Reveal Novel Insights into the Physiology of Candidate Phyla in Tropical Sites.</title>
        <authorList>
            <person name="Kroeger M.E."/>
            <person name="Delmont T."/>
            <person name="Eren A.M."/>
            <person name="Guo J."/>
            <person name="Meyer K.M."/>
            <person name="Khan K."/>
            <person name="Rodrigues J.L.M."/>
            <person name="Bohannan B.J.M."/>
            <person name="Tringe S."/>
            <person name="Borges C.D."/>
            <person name="Tiedje J."/>
            <person name="Tsai S.M."/>
            <person name="Nusslein K."/>
        </authorList>
    </citation>
    <scope>NUCLEOTIDE SEQUENCE [LARGE SCALE GENOMIC DNA]</scope>
    <source>
        <strain evidence="3">Amazon FNV 2010 28 9</strain>
    </source>
</reference>
<feature type="transmembrane region" description="Helical" evidence="1">
    <location>
        <begin position="137"/>
        <end position="154"/>
    </location>
</feature>
<dbReference type="PANTHER" id="PTHR14969:SF13">
    <property type="entry name" value="AT30094P"/>
    <property type="match status" value="1"/>
</dbReference>
<dbReference type="Pfam" id="PF01569">
    <property type="entry name" value="PAP2"/>
    <property type="match status" value="1"/>
</dbReference>
<dbReference type="PANTHER" id="PTHR14969">
    <property type="entry name" value="SPHINGOSINE-1-PHOSPHATE PHOSPHOHYDROLASE"/>
    <property type="match status" value="1"/>
</dbReference>
<accession>A0A317JS13</accession>
<dbReference type="SUPFAM" id="SSF48317">
    <property type="entry name" value="Acid phosphatase/Vanadium-dependent haloperoxidase"/>
    <property type="match status" value="1"/>
</dbReference>
<feature type="domain" description="Phosphatidic acid phosphatase type 2/haloperoxidase" evidence="2">
    <location>
        <begin position="86"/>
        <end position="201"/>
    </location>
</feature>
<evidence type="ECO:0000313" key="4">
    <source>
        <dbReference type="Proteomes" id="UP000246104"/>
    </source>
</evidence>
<dbReference type="Proteomes" id="UP000246104">
    <property type="component" value="Unassembled WGS sequence"/>
</dbReference>
<feature type="transmembrane region" description="Helical" evidence="1">
    <location>
        <begin position="189"/>
        <end position="211"/>
    </location>
</feature>
<dbReference type="Gene3D" id="1.20.144.10">
    <property type="entry name" value="Phosphatidic acid phosphatase type 2/haloperoxidase"/>
    <property type="match status" value="1"/>
</dbReference>
<name>A0A317JS13_9BACT</name>
<comment type="caution">
    <text evidence="3">The sequence shown here is derived from an EMBL/GenBank/DDBJ whole genome shotgun (WGS) entry which is preliminary data.</text>
</comment>
<evidence type="ECO:0000259" key="2">
    <source>
        <dbReference type="Pfam" id="PF01569"/>
    </source>
</evidence>
<dbReference type="InterPro" id="IPR000326">
    <property type="entry name" value="PAP2/HPO"/>
</dbReference>
<evidence type="ECO:0000256" key="1">
    <source>
        <dbReference type="SAM" id="Phobius"/>
    </source>
</evidence>
<keyword evidence="1" id="KW-0812">Transmembrane</keyword>
<evidence type="ECO:0000313" key="3">
    <source>
        <dbReference type="EMBL" id="PWU22948.1"/>
    </source>
</evidence>
<protein>
    <recommendedName>
        <fullName evidence="2">Phosphatidic acid phosphatase type 2/haloperoxidase domain-containing protein</fullName>
    </recommendedName>
</protein>
<feature type="transmembrane region" description="Helical" evidence="1">
    <location>
        <begin position="50"/>
        <end position="74"/>
    </location>
</feature>
<organism evidence="3 4">
    <name type="scientific">Candidatus Cerribacteria bacterium 'Amazon FNV 2010 28 9'</name>
    <dbReference type="NCBI Taxonomy" id="2081795"/>
    <lineage>
        <taxon>Bacteria</taxon>
        <taxon>Candidatus Cerribacteria</taxon>
    </lineage>
</organism>
<keyword evidence="1" id="KW-1133">Transmembrane helix</keyword>
<gene>
    <name evidence="3" type="ORF">C5B42_04765</name>
</gene>
<feature type="transmembrane region" description="Helical" evidence="1">
    <location>
        <begin position="81"/>
        <end position="99"/>
    </location>
</feature>
<dbReference type="EMBL" id="PSRQ01000052">
    <property type="protein sequence ID" value="PWU22948.1"/>
    <property type="molecule type" value="Genomic_DNA"/>
</dbReference>
<proteinExistence type="predicted"/>
<feature type="transmembrane region" description="Helical" evidence="1">
    <location>
        <begin position="7"/>
        <end position="30"/>
    </location>
</feature>
<dbReference type="AlphaFoldDB" id="A0A317JS13"/>
<dbReference type="InterPro" id="IPR036938">
    <property type="entry name" value="PAP2/HPO_sf"/>
</dbReference>
<sequence>MGKRYLPAIFFFSSLCFLFFTILVSHHLFNRFDLVTTIDVQSDLPHRFDLLLSVLSLLGSFEVCTLILLCVIFCFIRQKKWIIPTFFFYGLGTAIEYVGKTFIQHPGPPAQFFRYDISILFPSSFIHTLHSYPSGHSFRALFIFSTVLFATWMYKHIRLNAFALGFLLIYLILMLFSRVSLGEHWTSDVIGGLFLGISLSSLNALLIGTWYSTKKRSR</sequence>